<dbReference type="Gene3D" id="3.40.50.620">
    <property type="entry name" value="HUPs"/>
    <property type="match status" value="1"/>
</dbReference>
<feature type="domain" description="Thil AANH" evidence="3">
    <location>
        <begin position="4"/>
        <end position="148"/>
    </location>
</feature>
<dbReference type="Proteomes" id="UP000266287">
    <property type="component" value="Unassembled WGS sequence"/>
</dbReference>
<proteinExistence type="predicted"/>
<evidence type="ECO:0000256" key="1">
    <source>
        <dbReference type="ARBA" id="ARBA00022741"/>
    </source>
</evidence>
<comment type="caution">
    <text evidence="5">The sequence shown here is derived from an EMBL/GenBank/DDBJ whole genome shotgun (WGS) entry which is preliminary data.</text>
</comment>
<protein>
    <submittedName>
        <fullName evidence="5">Uncharacterized protein</fullName>
    </submittedName>
</protein>
<dbReference type="AlphaFoldDB" id="A0A399G002"/>
<evidence type="ECO:0000313" key="5">
    <source>
        <dbReference type="EMBL" id="RII01046.1"/>
    </source>
</evidence>
<keyword evidence="2" id="KW-0067">ATP-binding</keyword>
<dbReference type="InterPro" id="IPR014729">
    <property type="entry name" value="Rossmann-like_a/b/a_fold"/>
</dbReference>
<dbReference type="SUPFAM" id="SSF52402">
    <property type="entry name" value="Adenine nucleotide alpha hydrolases-like"/>
    <property type="match status" value="1"/>
</dbReference>
<dbReference type="Pfam" id="PF02568">
    <property type="entry name" value="ThiI"/>
    <property type="match status" value="1"/>
</dbReference>
<name>A0A399G002_UNCN2</name>
<dbReference type="PANTHER" id="PTHR11933">
    <property type="entry name" value="TRNA 5-METHYLAMINOMETHYL-2-THIOURIDYLATE -METHYLTRANSFERASE"/>
    <property type="match status" value="1"/>
</dbReference>
<dbReference type="PANTHER" id="PTHR11933:SF6">
    <property type="entry name" value="THIL AANH DOMAIN-CONTAINING PROTEIN"/>
    <property type="match status" value="1"/>
</dbReference>
<reference evidence="5 6" key="1">
    <citation type="submission" date="2018-08" db="EMBL/GenBank/DDBJ databases">
        <title>Draft genome of candidate division NPL-UPA2 bacterium Unc8 that adapted to ultra-basic serpentinizing groundwater.</title>
        <authorList>
            <person name="Ishii S."/>
            <person name="Suzuki S."/>
            <person name="Nealson K.H."/>
        </authorList>
    </citation>
    <scope>NUCLEOTIDE SEQUENCE [LARGE SCALE GENOMIC DNA]</scope>
    <source>
        <strain evidence="5">Unc8</strain>
    </source>
</reference>
<dbReference type="Pfam" id="PF18297">
    <property type="entry name" value="NFACT-R_2"/>
    <property type="match status" value="1"/>
</dbReference>
<evidence type="ECO:0000259" key="3">
    <source>
        <dbReference type="Pfam" id="PF02568"/>
    </source>
</evidence>
<sequence>MRKRKAIALLSGGLDSTLAVRIVQDQGIELEAVNFLTPFCTCTSRNSCQLACRQAAETMNIPLKVINVFSEYLDIVRHPEHGYGKNMNPCIDCRIFMFRRAKDYMEERGASFLVTGEVLGERPMSQRRESMETIDRDTGLGGLILRPLSAQLLPPTIPEKNGWIERDRLLSISGRSRKPQMKLAEKFGINDYPCPAGGCLLTDGNFASRLRDIFRHSTDISLNDINLLKSGRHFRLSNRGKIVVGRNEEENEQIFSLASEGDLCFKMIDSLGPLTIARGVLDDADTLIAASITARYGKEKEKERVKIACLRVKESRDRESIIKSQKVLSVTPLTDEEIEPLRI</sequence>
<keyword evidence="1" id="KW-0547">Nucleotide-binding</keyword>
<feature type="domain" description="NFACT protein RNA binding" evidence="4">
    <location>
        <begin position="231"/>
        <end position="338"/>
    </location>
</feature>
<dbReference type="GO" id="GO:0005524">
    <property type="term" value="F:ATP binding"/>
    <property type="evidence" value="ECO:0007669"/>
    <property type="project" value="UniProtKB-KW"/>
</dbReference>
<accession>A0A399G002</accession>
<evidence type="ECO:0000313" key="6">
    <source>
        <dbReference type="Proteomes" id="UP000266287"/>
    </source>
</evidence>
<organism evidence="5 6">
    <name type="scientific">candidate division NPL-UPA2 bacterium Unc8</name>
    <dbReference type="NCBI Taxonomy" id="1980939"/>
    <lineage>
        <taxon>Bacteria</taxon>
    </lineage>
</organism>
<gene>
    <name evidence="5" type="ORF">B9J77_00475</name>
</gene>
<dbReference type="InterPro" id="IPR020536">
    <property type="entry name" value="ThiI_AANH"/>
</dbReference>
<dbReference type="GO" id="GO:0004810">
    <property type="term" value="F:CCA tRNA nucleotidyltransferase activity"/>
    <property type="evidence" value="ECO:0007669"/>
    <property type="project" value="InterPro"/>
</dbReference>
<dbReference type="InterPro" id="IPR059101">
    <property type="entry name" value="NFACT-R_2"/>
</dbReference>
<dbReference type="EMBL" id="NDHY01000001">
    <property type="protein sequence ID" value="RII01046.1"/>
    <property type="molecule type" value="Genomic_DNA"/>
</dbReference>
<evidence type="ECO:0000259" key="4">
    <source>
        <dbReference type="Pfam" id="PF18297"/>
    </source>
</evidence>
<evidence type="ECO:0000256" key="2">
    <source>
        <dbReference type="ARBA" id="ARBA00022840"/>
    </source>
</evidence>